<dbReference type="Gene3D" id="2.60.210.10">
    <property type="entry name" value="Apoptosis, Tumor Necrosis Factor Receptor Associated Protein 2, Chain A"/>
    <property type="match status" value="1"/>
</dbReference>
<evidence type="ECO:0000313" key="10">
    <source>
        <dbReference type="Proteomes" id="UP000572817"/>
    </source>
</evidence>
<feature type="compositionally biased region" description="Pro residues" evidence="6">
    <location>
        <begin position="187"/>
        <end position="199"/>
    </location>
</feature>
<dbReference type="InterPro" id="IPR013083">
    <property type="entry name" value="Znf_RING/FYVE/PHD"/>
</dbReference>
<dbReference type="InterPro" id="IPR001841">
    <property type="entry name" value="Znf_RING"/>
</dbReference>
<evidence type="ECO:0000256" key="4">
    <source>
        <dbReference type="ARBA" id="ARBA00022786"/>
    </source>
</evidence>
<dbReference type="SUPFAM" id="SSF54001">
    <property type="entry name" value="Cysteine proteinases"/>
    <property type="match status" value="1"/>
</dbReference>
<feature type="compositionally biased region" description="Acidic residues" evidence="6">
    <location>
        <begin position="70"/>
        <end position="81"/>
    </location>
</feature>
<dbReference type="SUPFAM" id="SSF57850">
    <property type="entry name" value="RING/U-box"/>
    <property type="match status" value="1"/>
</dbReference>
<dbReference type="Pfam" id="PF13920">
    <property type="entry name" value="zf-C3HC4_3"/>
    <property type="match status" value="1"/>
</dbReference>
<keyword evidence="10" id="KW-1185">Reference proteome</keyword>
<dbReference type="Pfam" id="PF12436">
    <property type="entry name" value="USP7_ICP0_bdg"/>
    <property type="match status" value="1"/>
</dbReference>
<feature type="compositionally biased region" description="Basic and acidic residues" evidence="6">
    <location>
        <begin position="227"/>
        <end position="239"/>
    </location>
</feature>
<dbReference type="PROSITE" id="PS50089">
    <property type="entry name" value="ZF_RING_2"/>
    <property type="match status" value="1"/>
</dbReference>
<comment type="subcellular location">
    <subcellularLocation>
        <location evidence="1">Cytoplasm</location>
    </subcellularLocation>
</comment>
<keyword evidence="5" id="KW-0862">Zinc</keyword>
<reference evidence="9" key="1">
    <citation type="submission" date="2020-04" db="EMBL/GenBank/DDBJ databases">
        <title>Genome Assembly and Annotation of Botryosphaeria dothidea sdau 11-99, a Latent Pathogen of Apple Fruit Ring Rot in China.</title>
        <authorList>
            <person name="Yu C."/>
            <person name="Diao Y."/>
            <person name="Lu Q."/>
            <person name="Zhao J."/>
            <person name="Cui S."/>
            <person name="Peng C."/>
            <person name="He B."/>
            <person name="Liu H."/>
        </authorList>
    </citation>
    <scope>NUCLEOTIDE SEQUENCE [LARGE SCALE GENOMIC DNA]</scope>
    <source>
        <strain evidence="9">Sdau11-99</strain>
    </source>
</reference>
<dbReference type="InterPro" id="IPR002083">
    <property type="entry name" value="MATH/TRAF_dom"/>
</dbReference>
<evidence type="ECO:0000256" key="2">
    <source>
        <dbReference type="ARBA" id="ARBA00022490"/>
    </source>
</evidence>
<dbReference type="InterPro" id="IPR024729">
    <property type="entry name" value="USP7_ICP0-binding_dom"/>
</dbReference>
<sequence>MSVTTSSANVDPPPLLFGQRSPSPPAFSSFPTSTPQSPTSPRAHPPLLPNDADMNHHNSLPPAPQGAQSESEDSDMDDTDGSVEVSPSHPIQNGSVPDAAQHRDAPTVTLHEEQDDMDTSSDPPGSITFGLSHGPPVAFGDLGAPPAPPPPAPTNSASTPAPGENLTRIDSHGSSIDSGRDTDVQLPGPPPPAGLPPHSAPGSPRGEDAIIEQEETSDDEDVLPPWRELKEDTSVPDEQEVREIEAMGEHSALDYEYWQQRTFQGLGDPEYTPGPTGRLDWMITNYNGTRENPNRELVMKSPVVNVGGFDWQIKFYPRGNDSDFLSIYVECLTVAKKEKTAESQAPDNGAEGNAEATPGSNKPQRPSAAPAPREYQQAPLPLLTDGLAPKRPSVAAQVSVVLYNPAEPRTNYYRQCSHRFCPDSPDWGWTRFAGPHFEIHYRQRGQRQALLRNDTLAFSAHIRVINDPTDCLWEHHNRENRWDSFAMTGLQGLADSEYDPHGGSLISAISSWMLLKPFRQFLYELKLPDPVKEARKRPKPLLSALQRTLYRLRTDVQPGCGPVDLDDIADALEWYGTDSILSKLDVIEIWEILRAKIEFEVADMPSKDVFKELFGPERDRMTNVPTYRVPVKDCADVQTAVNKSINLIQPNAPLPKILHLELERQEFNRETRSMRKLTDKVKIQEKITIGQKAYILYGFIVHKESLQSGSYYSVLRPRGPGSKWYAYYDGKEENRVVCLTKRQAIEEHEGGGSEKSAVAYILMYVRQDVVPKQFSKEEPEWEVPQWLRKNSRSSYEQATRDTTEEILDFKVIASGAFLDLEGPGVMDPSDPAWETSPHLSTVELPASASTRELRDVLAQKSQAKDPRQIKFWFLDHTNGTSHRPTMRSSGSIEDLRDSDREPTWTLATATANWPERRIWVHVVDFESLPELPKPVEAPVDEVSGNANNGNSAVDNDRDSPMSDADEGANPSDEQMDFIITEGLAAQAARQHPLNASTDLSSALAWQSQPSTTQNNDTEMANANDRIQAMPPPPPPPPPADLVTPPLQSVNDNVVVITNSSLTPFDFAIPPPISHTTTSAQDEVYFFLKTFDPASQTLKAQKTVVAKRSDRIDHAVLDALERPHDTAVDIYEEESPTMATKIQRHGGLTFSQAGIHSTAILIVQTPLTSEQCSELANNALFSDPADYVHYATATRFASPSPPLTGGYFTMDYFSSEHYMGTLVRGRPHGPGRRLYFDGGEYVGSFRLGQRHGNGRLTYPNGDVYEGEWVADMPEGRGSFIQAATGNSYLGGWKAGKKFGEGVTHWKNAQEIERLCRICWEEGADAAFYDCGHVVACLNCARRVDTCPVCRRRVLSAMKLFFGN</sequence>
<feature type="domain" description="MATH" evidence="8">
    <location>
        <begin position="276"/>
        <end position="462"/>
    </location>
</feature>
<evidence type="ECO:0000256" key="6">
    <source>
        <dbReference type="SAM" id="MobiDB-lite"/>
    </source>
</evidence>
<dbReference type="EMBL" id="WWBZ02000062">
    <property type="protein sequence ID" value="KAF4303302.1"/>
    <property type="molecule type" value="Genomic_DNA"/>
</dbReference>
<dbReference type="GO" id="GO:0005634">
    <property type="term" value="C:nucleus"/>
    <property type="evidence" value="ECO:0007669"/>
    <property type="project" value="TreeGrafter"/>
</dbReference>
<keyword evidence="5" id="KW-0863">Zinc-finger</keyword>
<dbReference type="SUPFAM" id="SSF82185">
    <property type="entry name" value="Histone H3 K4-specific methyltransferase SET7/9 N-terminal domain"/>
    <property type="match status" value="1"/>
</dbReference>
<dbReference type="SUPFAM" id="SSF49599">
    <property type="entry name" value="TRAF domain-like"/>
    <property type="match status" value="1"/>
</dbReference>
<keyword evidence="3" id="KW-0677">Repeat</keyword>
<name>A0A8H4ILC4_9PEZI</name>
<keyword evidence="2" id="KW-0963">Cytoplasm</keyword>
<feature type="compositionally biased region" description="Low complexity" evidence="6">
    <location>
        <begin position="26"/>
        <end position="42"/>
    </location>
</feature>
<feature type="compositionally biased region" description="Polar residues" evidence="6">
    <location>
        <begin position="944"/>
        <end position="953"/>
    </location>
</feature>
<dbReference type="InterPro" id="IPR001394">
    <property type="entry name" value="Peptidase_C19_UCH"/>
</dbReference>
<feature type="domain" description="RING-type" evidence="7">
    <location>
        <begin position="1314"/>
        <end position="1349"/>
    </location>
</feature>
<dbReference type="Pfam" id="PF00443">
    <property type="entry name" value="UCH"/>
    <property type="match status" value="1"/>
</dbReference>
<proteinExistence type="predicted"/>
<feature type="region of interest" description="Disordered" evidence="6">
    <location>
        <begin position="988"/>
        <end position="1017"/>
    </location>
</feature>
<dbReference type="SMART" id="SM00698">
    <property type="entry name" value="MORN"/>
    <property type="match status" value="4"/>
</dbReference>
<dbReference type="GO" id="GO:0016579">
    <property type="term" value="P:protein deubiquitination"/>
    <property type="evidence" value="ECO:0007669"/>
    <property type="project" value="InterPro"/>
</dbReference>
<dbReference type="PANTHER" id="PTHR43215:SF14">
    <property type="entry name" value="RADIAL SPOKE HEAD 1 HOMOLOG"/>
    <property type="match status" value="1"/>
</dbReference>
<feature type="compositionally biased region" description="Acidic residues" evidence="6">
    <location>
        <begin position="209"/>
        <end position="222"/>
    </location>
</feature>
<evidence type="ECO:0000313" key="9">
    <source>
        <dbReference type="EMBL" id="KAF4303302.1"/>
    </source>
</evidence>
<evidence type="ECO:0000256" key="1">
    <source>
        <dbReference type="ARBA" id="ARBA00004496"/>
    </source>
</evidence>
<dbReference type="Pfam" id="PF02493">
    <property type="entry name" value="MORN"/>
    <property type="match status" value="4"/>
</dbReference>
<dbReference type="Gene3D" id="3.30.40.10">
    <property type="entry name" value="Zinc/RING finger domain, C3HC4 (zinc finger)"/>
    <property type="match status" value="1"/>
</dbReference>
<dbReference type="GO" id="GO:0005737">
    <property type="term" value="C:cytoplasm"/>
    <property type="evidence" value="ECO:0007669"/>
    <property type="project" value="UniProtKB-SubCell"/>
</dbReference>
<dbReference type="GO" id="GO:0008270">
    <property type="term" value="F:zinc ion binding"/>
    <property type="evidence" value="ECO:0007669"/>
    <property type="project" value="UniProtKB-KW"/>
</dbReference>
<keyword evidence="5" id="KW-0479">Metal-binding</keyword>
<evidence type="ECO:0000259" key="8">
    <source>
        <dbReference type="PROSITE" id="PS50144"/>
    </source>
</evidence>
<dbReference type="PROSITE" id="PS50144">
    <property type="entry name" value="MATH"/>
    <property type="match status" value="1"/>
</dbReference>
<gene>
    <name evidence="9" type="ORF">GTA08_BOTSDO09353</name>
</gene>
<dbReference type="InterPro" id="IPR008974">
    <property type="entry name" value="TRAF-like"/>
</dbReference>
<evidence type="ECO:0000256" key="3">
    <source>
        <dbReference type="ARBA" id="ARBA00022737"/>
    </source>
</evidence>
<feature type="region of interest" description="Disordered" evidence="6">
    <location>
        <begin position="340"/>
        <end position="373"/>
    </location>
</feature>
<dbReference type="Gene3D" id="3.90.70.10">
    <property type="entry name" value="Cysteine proteinases"/>
    <property type="match status" value="1"/>
</dbReference>
<dbReference type="InterPro" id="IPR003409">
    <property type="entry name" value="MORN"/>
</dbReference>
<dbReference type="Proteomes" id="UP000572817">
    <property type="component" value="Unassembled WGS sequence"/>
</dbReference>
<evidence type="ECO:0000259" key="7">
    <source>
        <dbReference type="PROSITE" id="PS50089"/>
    </source>
</evidence>
<dbReference type="SMART" id="SM00184">
    <property type="entry name" value="RING"/>
    <property type="match status" value="1"/>
</dbReference>
<keyword evidence="4" id="KW-0833">Ubl conjugation pathway</keyword>
<comment type="caution">
    <text evidence="9">The sequence shown here is derived from an EMBL/GenBank/DDBJ whole genome shotgun (WGS) entry which is preliminary data.</text>
</comment>
<dbReference type="PANTHER" id="PTHR43215">
    <property type="entry name" value="RADIAL SPOKE HEAD 1 HOMOLOG"/>
    <property type="match status" value="1"/>
</dbReference>
<feature type="region of interest" description="Disordered" evidence="6">
    <location>
        <begin position="935"/>
        <end position="971"/>
    </location>
</feature>
<accession>A0A8H4ILC4</accession>
<feature type="region of interest" description="Disordered" evidence="6">
    <location>
        <begin position="1"/>
        <end position="239"/>
    </location>
</feature>
<dbReference type="Gene3D" id="2.20.110.10">
    <property type="entry name" value="Histone H3 K4-specific methyltransferase SET7/9 N-terminal domain"/>
    <property type="match status" value="1"/>
</dbReference>
<dbReference type="GO" id="GO:0004843">
    <property type="term" value="F:cysteine-type deubiquitinase activity"/>
    <property type="evidence" value="ECO:0007669"/>
    <property type="project" value="InterPro"/>
</dbReference>
<evidence type="ECO:0000256" key="5">
    <source>
        <dbReference type="PROSITE-ProRule" id="PRU00175"/>
    </source>
</evidence>
<organism evidence="9 10">
    <name type="scientific">Botryosphaeria dothidea</name>
    <dbReference type="NCBI Taxonomy" id="55169"/>
    <lineage>
        <taxon>Eukaryota</taxon>
        <taxon>Fungi</taxon>
        <taxon>Dikarya</taxon>
        <taxon>Ascomycota</taxon>
        <taxon>Pezizomycotina</taxon>
        <taxon>Dothideomycetes</taxon>
        <taxon>Dothideomycetes incertae sedis</taxon>
        <taxon>Botryosphaeriales</taxon>
        <taxon>Botryosphaeriaceae</taxon>
        <taxon>Botryosphaeria</taxon>
    </lineage>
</organism>
<protein>
    <submittedName>
        <fullName evidence="9">Peptidase C19 ubiquitin carboxyl-terminal hydrolase 2</fullName>
    </submittedName>
</protein>
<keyword evidence="9" id="KW-0378">Hydrolase</keyword>
<dbReference type="InterPro" id="IPR038765">
    <property type="entry name" value="Papain-like_cys_pep_sf"/>
</dbReference>
<feature type="compositionally biased region" description="Polar residues" evidence="6">
    <location>
        <begin position="993"/>
        <end position="1017"/>
    </location>
</feature>
<dbReference type="OrthoDB" id="294378at2759"/>
<dbReference type="Gene3D" id="3.10.20.90">
    <property type="entry name" value="Phosphatidylinositol 3-kinase Catalytic Subunit, Chain A, domain 1"/>
    <property type="match status" value="1"/>
</dbReference>